<organism evidence="4 5">
    <name type="scientific">Acetobacter oeni</name>
    <dbReference type="NCBI Taxonomy" id="304077"/>
    <lineage>
        <taxon>Bacteria</taxon>
        <taxon>Pseudomonadati</taxon>
        <taxon>Pseudomonadota</taxon>
        <taxon>Alphaproteobacteria</taxon>
        <taxon>Acetobacterales</taxon>
        <taxon>Acetobacteraceae</taxon>
        <taxon>Acetobacter</taxon>
    </lineage>
</organism>
<protein>
    <recommendedName>
        <fullName evidence="3">Molybdopterin synthase sulfur carrier subunit</fullName>
    </recommendedName>
</protein>
<evidence type="ECO:0000256" key="3">
    <source>
        <dbReference type="ARBA" id="ARBA00024247"/>
    </source>
</evidence>
<dbReference type="GO" id="GO:0006777">
    <property type="term" value="P:Mo-molybdopterin cofactor biosynthetic process"/>
    <property type="evidence" value="ECO:0007669"/>
    <property type="project" value="InterPro"/>
</dbReference>
<evidence type="ECO:0000313" key="4">
    <source>
        <dbReference type="EMBL" id="GEN62617.1"/>
    </source>
</evidence>
<comment type="similarity">
    <text evidence="2">Belongs to the MoaD family.</text>
</comment>
<accession>A0A511XI37</accession>
<dbReference type="AlphaFoldDB" id="A0A511XI37"/>
<dbReference type="InterPro" id="IPR044672">
    <property type="entry name" value="MOCS2A"/>
</dbReference>
<proteinExistence type="inferred from homology"/>
<evidence type="ECO:0000256" key="1">
    <source>
        <dbReference type="ARBA" id="ARBA00022741"/>
    </source>
</evidence>
<dbReference type="CDD" id="cd00754">
    <property type="entry name" value="Ubl_MoaD"/>
    <property type="match status" value="1"/>
</dbReference>
<reference evidence="4 5" key="1">
    <citation type="submission" date="2019-07" db="EMBL/GenBank/DDBJ databases">
        <title>Whole genome shotgun sequence of Acetobacter oeni NBRC 105207.</title>
        <authorList>
            <person name="Hosoyama A."/>
            <person name="Uohara A."/>
            <person name="Ohji S."/>
            <person name="Ichikawa N."/>
        </authorList>
    </citation>
    <scope>NUCLEOTIDE SEQUENCE [LARGE SCALE GENOMIC DNA]</scope>
    <source>
        <strain evidence="4 5">NBRC 105207</strain>
    </source>
</reference>
<dbReference type="PANTHER" id="PTHR33359">
    <property type="entry name" value="MOLYBDOPTERIN SYNTHASE SULFUR CARRIER SUBUNIT"/>
    <property type="match status" value="1"/>
</dbReference>
<name>A0A511XI37_9PROT</name>
<dbReference type="InterPro" id="IPR012675">
    <property type="entry name" value="Beta-grasp_dom_sf"/>
</dbReference>
<dbReference type="RefSeq" id="WP_146886380.1">
    <property type="nucleotide sequence ID" value="NZ_BJYG01000007.1"/>
</dbReference>
<dbReference type="InterPro" id="IPR003749">
    <property type="entry name" value="ThiS/MoaD-like"/>
</dbReference>
<dbReference type="GO" id="GO:0000166">
    <property type="term" value="F:nucleotide binding"/>
    <property type="evidence" value="ECO:0007669"/>
    <property type="project" value="UniProtKB-KW"/>
</dbReference>
<dbReference type="Pfam" id="PF02597">
    <property type="entry name" value="ThiS"/>
    <property type="match status" value="1"/>
</dbReference>
<keyword evidence="5" id="KW-1185">Reference proteome</keyword>
<comment type="caution">
    <text evidence="4">The sequence shown here is derived from an EMBL/GenBank/DDBJ whole genome shotgun (WGS) entry which is preliminary data.</text>
</comment>
<gene>
    <name evidence="4" type="primary">moaD</name>
    <name evidence="4" type="ORF">AOE01nite_08410</name>
</gene>
<dbReference type="Gene3D" id="3.10.20.30">
    <property type="match status" value="1"/>
</dbReference>
<dbReference type="Proteomes" id="UP000321746">
    <property type="component" value="Unassembled WGS sequence"/>
</dbReference>
<dbReference type="InterPro" id="IPR016155">
    <property type="entry name" value="Mopterin_synth/thiamin_S_b"/>
</dbReference>
<dbReference type="OrthoDB" id="9800712at2"/>
<keyword evidence="1" id="KW-0547">Nucleotide-binding</keyword>
<dbReference type="PANTHER" id="PTHR33359:SF1">
    <property type="entry name" value="MOLYBDOPTERIN SYNTHASE SULFUR CARRIER SUBUNIT"/>
    <property type="match status" value="1"/>
</dbReference>
<dbReference type="GO" id="GO:1990133">
    <property type="term" value="C:molybdopterin adenylyltransferase complex"/>
    <property type="evidence" value="ECO:0007669"/>
    <property type="project" value="TreeGrafter"/>
</dbReference>
<evidence type="ECO:0000313" key="5">
    <source>
        <dbReference type="Proteomes" id="UP000321746"/>
    </source>
</evidence>
<dbReference type="SUPFAM" id="SSF54285">
    <property type="entry name" value="MoaD/ThiS"/>
    <property type="match status" value="1"/>
</dbReference>
<dbReference type="EMBL" id="BJYG01000007">
    <property type="protein sequence ID" value="GEN62617.1"/>
    <property type="molecule type" value="Genomic_DNA"/>
</dbReference>
<evidence type="ECO:0000256" key="2">
    <source>
        <dbReference type="ARBA" id="ARBA00024200"/>
    </source>
</evidence>
<sequence>MSGAVTVLYFAALREQIGRAGEVMPLDNIRTVSGLLAGKRKNDPVFDKAFPEAGIIRVAVNRVLADFDAPVKAGDEVAFFPPMTGG</sequence>